<feature type="region of interest" description="Disordered" evidence="4">
    <location>
        <begin position="448"/>
        <end position="607"/>
    </location>
</feature>
<dbReference type="Gene3D" id="3.40.50.410">
    <property type="entry name" value="von Willebrand factor, type A domain"/>
    <property type="match status" value="1"/>
</dbReference>
<dbReference type="Gene3D" id="1.25.40.10">
    <property type="entry name" value="Tetratricopeptide repeat domain"/>
    <property type="match status" value="1"/>
</dbReference>
<proteinExistence type="predicted"/>
<protein>
    <submittedName>
        <fullName evidence="7">VWA domain-containing protein</fullName>
    </submittedName>
</protein>
<reference evidence="7 8" key="1">
    <citation type="submission" date="2019-09" db="EMBL/GenBank/DDBJ databases">
        <title>Genome of Aliivibrio finisterrensis LMG 23869 (type strain).</title>
        <authorList>
            <person name="Bowman J.P."/>
        </authorList>
    </citation>
    <scope>NUCLEOTIDE SEQUENCE [LARGE SCALE GENOMIC DNA]</scope>
    <source>
        <strain evidence="7 8">LMG 23869</strain>
    </source>
</reference>
<dbReference type="InterPro" id="IPR011990">
    <property type="entry name" value="TPR-like_helical_dom_sf"/>
</dbReference>
<dbReference type="AlphaFoldDB" id="A0A6N6RPD9"/>
<dbReference type="InterPro" id="IPR036465">
    <property type="entry name" value="vWFA_dom_sf"/>
</dbReference>
<dbReference type="SUPFAM" id="SSF48452">
    <property type="entry name" value="TPR-like"/>
    <property type="match status" value="1"/>
</dbReference>
<dbReference type="SUPFAM" id="SSF53300">
    <property type="entry name" value="vWA-like"/>
    <property type="match status" value="1"/>
</dbReference>
<dbReference type="Pfam" id="PF07719">
    <property type="entry name" value="TPR_2"/>
    <property type="match status" value="1"/>
</dbReference>
<feature type="domain" description="VWFA" evidence="6">
    <location>
        <begin position="87"/>
        <end position="290"/>
    </location>
</feature>
<dbReference type="PROSITE" id="PS50234">
    <property type="entry name" value="VWFA"/>
    <property type="match status" value="1"/>
</dbReference>
<dbReference type="Proteomes" id="UP000434870">
    <property type="component" value="Unassembled WGS sequence"/>
</dbReference>
<evidence type="ECO:0000313" key="8">
    <source>
        <dbReference type="Proteomes" id="UP000434870"/>
    </source>
</evidence>
<feature type="compositionally biased region" description="Basic and acidic residues" evidence="4">
    <location>
        <begin position="542"/>
        <end position="578"/>
    </location>
</feature>
<sequence>MANFTFLYPLWFLALIPLGVLVLIQRKNKNTTGLIAPHIAKQLGMTQKTQGNGFTLGLVLAWLCVTTALAGPSFGYKDSPSFQLSGARVLVMDMSRSVYATDVKPNRLTQEKYKAKDLLPYWKEGMTGLVAYGADSYLVSPLTEDSQTLNNLITNLSPEIMPYKGKGSNLLAAVDQSIEMMKKSGHQQGDIVVLTDGISNQQLDKVMSRVKGSKWRISLLGIGTKNGAPIELPSGQLLTDASGKTVVATLDSDPLVTLAQATNGVAQLIQSDNSDIETIARLTKTPLEQVTQNSDNQVNSRANHGYWLLFPLVLFSLLCFRKGMFLALFLVLLPVDKSMASTELSTTLLSDDYTAHQQFEQKDYQAASEQFKSKQWKGAAQYKAGDYKGAIESLTGLEDTQSQYNLANALAQNGQLEEAKEKYESLLKTDPDMKDAKTNLDIVNKALEQKQQQQQQQQDDKNQQSDKNKDDKQDQKQDKQNQENKGSKDGSEQSSDSKDSPSQDSQQNQQNQQNQQKNESQSDDKSQSDKQDKSEASSQEQQQKDLAKKEQEKKDKEQAAQTRDEKEKQPKSDEEKEQQAQMQSQQAKADSDAIKTDPRLQKLEQSGAKEDELLRALLYLQAKQQEAPQASENEW</sequence>
<dbReference type="InterPro" id="IPR019734">
    <property type="entry name" value="TPR_rpt"/>
</dbReference>
<dbReference type="PROSITE" id="PS50005">
    <property type="entry name" value="TPR"/>
    <property type="match status" value="1"/>
</dbReference>
<comment type="caution">
    <text evidence="7">The sequence shown here is derived from an EMBL/GenBank/DDBJ whole genome shotgun (WGS) entry which is preliminary data.</text>
</comment>
<feature type="compositionally biased region" description="Low complexity" evidence="4">
    <location>
        <begin position="579"/>
        <end position="588"/>
    </location>
</feature>
<organism evidence="7 8">
    <name type="scientific">Aliivibrio finisterrensis</name>
    <dbReference type="NCBI Taxonomy" id="511998"/>
    <lineage>
        <taxon>Bacteria</taxon>
        <taxon>Pseudomonadati</taxon>
        <taxon>Pseudomonadota</taxon>
        <taxon>Gammaproteobacteria</taxon>
        <taxon>Vibrionales</taxon>
        <taxon>Vibrionaceae</taxon>
        <taxon>Aliivibrio</taxon>
    </lineage>
</organism>
<feature type="compositionally biased region" description="Basic and acidic residues" evidence="4">
    <location>
        <begin position="589"/>
        <end position="607"/>
    </location>
</feature>
<keyword evidence="5" id="KW-0812">Transmembrane</keyword>
<evidence type="ECO:0000256" key="2">
    <source>
        <dbReference type="ARBA" id="ARBA00022803"/>
    </source>
</evidence>
<dbReference type="InterPro" id="IPR013105">
    <property type="entry name" value="TPR_2"/>
</dbReference>
<feature type="transmembrane region" description="Helical" evidence="5">
    <location>
        <begin position="6"/>
        <end position="24"/>
    </location>
</feature>
<dbReference type="PANTHER" id="PTHR22550:SF14">
    <property type="entry name" value="VWFA DOMAIN-CONTAINING PROTEIN"/>
    <property type="match status" value="1"/>
</dbReference>
<dbReference type="EMBL" id="WBVP01000025">
    <property type="protein sequence ID" value="KAB2823354.1"/>
    <property type="molecule type" value="Genomic_DNA"/>
</dbReference>
<keyword evidence="1" id="KW-0677">Repeat</keyword>
<keyword evidence="5" id="KW-1133">Transmembrane helix</keyword>
<dbReference type="PANTHER" id="PTHR22550">
    <property type="entry name" value="SPORE GERMINATION PROTEIN"/>
    <property type="match status" value="1"/>
</dbReference>
<evidence type="ECO:0000256" key="3">
    <source>
        <dbReference type="PROSITE-ProRule" id="PRU00339"/>
    </source>
</evidence>
<dbReference type="InterPro" id="IPR002035">
    <property type="entry name" value="VWF_A"/>
</dbReference>
<dbReference type="RefSeq" id="WP_151656487.1">
    <property type="nucleotide sequence ID" value="NZ_WBVP01000025.1"/>
</dbReference>
<feature type="transmembrane region" description="Helical" evidence="5">
    <location>
        <begin position="54"/>
        <end position="76"/>
    </location>
</feature>
<dbReference type="Pfam" id="PF13519">
    <property type="entry name" value="VWA_2"/>
    <property type="match status" value="1"/>
</dbReference>
<evidence type="ECO:0000256" key="1">
    <source>
        <dbReference type="ARBA" id="ARBA00022737"/>
    </source>
</evidence>
<feature type="compositionally biased region" description="Basic and acidic residues" evidence="4">
    <location>
        <begin position="520"/>
        <end position="535"/>
    </location>
</feature>
<name>A0A6N6RPD9_9GAMM</name>
<keyword evidence="2 3" id="KW-0802">TPR repeat</keyword>
<evidence type="ECO:0000313" key="7">
    <source>
        <dbReference type="EMBL" id="KAB2823354.1"/>
    </source>
</evidence>
<keyword evidence="5" id="KW-0472">Membrane</keyword>
<evidence type="ECO:0000256" key="5">
    <source>
        <dbReference type="SAM" id="Phobius"/>
    </source>
</evidence>
<feature type="compositionally biased region" description="Low complexity" evidence="4">
    <location>
        <begin position="502"/>
        <end position="519"/>
    </location>
</feature>
<gene>
    <name evidence="7" type="ORF">F8B77_15765</name>
</gene>
<evidence type="ECO:0000256" key="4">
    <source>
        <dbReference type="SAM" id="MobiDB-lite"/>
    </source>
</evidence>
<accession>A0A6N6RPD9</accession>
<dbReference type="InterPro" id="IPR050768">
    <property type="entry name" value="UPF0353/GerABKA_families"/>
</dbReference>
<feature type="compositionally biased region" description="Basic and acidic residues" evidence="4">
    <location>
        <begin position="458"/>
        <end position="501"/>
    </location>
</feature>
<evidence type="ECO:0000259" key="6">
    <source>
        <dbReference type="PROSITE" id="PS50234"/>
    </source>
</evidence>
<feature type="repeat" description="TPR" evidence="3">
    <location>
        <begin position="400"/>
        <end position="433"/>
    </location>
</feature>
<dbReference type="SMART" id="SM00028">
    <property type="entry name" value="TPR"/>
    <property type="match status" value="1"/>
</dbReference>